<dbReference type="Proteomes" id="UP001500665">
    <property type="component" value="Unassembled WGS sequence"/>
</dbReference>
<comment type="caution">
    <text evidence="2">The sequence shown here is derived from an EMBL/GenBank/DDBJ whole genome shotgun (WGS) entry which is preliminary data.</text>
</comment>
<dbReference type="InterPro" id="IPR002347">
    <property type="entry name" value="SDR_fam"/>
</dbReference>
<protein>
    <submittedName>
        <fullName evidence="2">Glucose 1-dehydrogenase</fullName>
    </submittedName>
</protein>
<dbReference type="SUPFAM" id="SSF51735">
    <property type="entry name" value="NAD(P)-binding Rossmann-fold domains"/>
    <property type="match status" value="1"/>
</dbReference>
<organism evidence="2 3">
    <name type="scientific">Actinocorallia libanotica</name>
    <dbReference type="NCBI Taxonomy" id="46162"/>
    <lineage>
        <taxon>Bacteria</taxon>
        <taxon>Bacillati</taxon>
        <taxon>Actinomycetota</taxon>
        <taxon>Actinomycetes</taxon>
        <taxon>Streptosporangiales</taxon>
        <taxon>Thermomonosporaceae</taxon>
        <taxon>Actinocorallia</taxon>
    </lineage>
</organism>
<evidence type="ECO:0000256" key="1">
    <source>
        <dbReference type="ARBA" id="ARBA00006484"/>
    </source>
</evidence>
<sequence length="280" mass="28848">MVERRGRVEDKVAIVTGAGSTPGPGIGTGRATAVVLAREGASVLLVDLHAERAEETRKLIEAEGGRAEVFSGDVTRAVDCEEMVASAVDAFGTVDILVNNIGRAALGTVVDTSEEDWDLAMDVNLRTAFLASKYAVPVMAAKGAGSIVNVSSISALRGDGTVAYSAAKGGMVAMTVDMAYSHGRQGIRVNAVAPGHITTPMVMSVSAPGPRAEFMNAMRSEAGLLGTSGDGWDVGWAAAFLASDEARWITGAVLPVDSGVLSVTPLMMAPHLRGVPEPRG</sequence>
<proteinExistence type="inferred from homology"/>
<dbReference type="Pfam" id="PF13561">
    <property type="entry name" value="adh_short_C2"/>
    <property type="match status" value="1"/>
</dbReference>
<dbReference type="EMBL" id="BAAAHH010000009">
    <property type="protein sequence ID" value="GAA0949797.1"/>
    <property type="molecule type" value="Genomic_DNA"/>
</dbReference>
<evidence type="ECO:0000313" key="2">
    <source>
        <dbReference type="EMBL" id="GAA0949797.1"/>
    </source>
</evidence>
<reference evidence="3" key="1">
    <citation type="journal article" date="2019" name="Int. J. Syst. Evol. Microbiol.">
        <title>The Global Catalogue of Microorganisms (GCM) 10K type strain sequencing project: providing services to taxonomists for standard genome sequencing and annotation.</title>
        <authorList>
            <consortium name="The Broad Institute Genomics Platform"/>
            <consortium name="The Broad Institute Genome Sequencing Center for Infectious Disease"/>
            <person name="Wu L."/>
            <person name="Ma J."/>
        </authorList>
    </citation>
    <scope>NUCLEOTIDE SEQUENCE [LARGE SCALE GENOMIC DNA]</scope>
    <source>
        <strain evidence="3">JCM 10696</strain>
    </source>
</reference>
<dbReference type="InterPro" id="IPR020904">
    <property type="entry name" value="Sc_DH/Rdtase_CS"/>
</dbReference>
<name>A0ABP4BHW4_9ACTN</name>
<dbReference type="Gene3D" id="3.40.50.720">
    <property type="entry name" value="NAD(P)-binding Rossmann-like Domain"/>
    <property type="match status" value="1"/>
</dbReference>
<gene>
    <name evidence="2" type="ORF">GCM10009550_27650</name>
</gene>
<comment type="similarity">
    <text evidence="1">Belongs to the short-chain dehydrogenases/reductases (SDR) family.</text>
</comment>
<dbReference type="PROSITE" id="PS00061">
    <property type="entry name" value="ADH_SHORT"/>
    <property type="match status" value="1"/>
</dbReference>
<evidence type="ECO:0000313" key="3">
    <source>
        <dbReference type="Proteomes" id="UP001500665"/>
    </source>
</evidence>
<accession>A0ABP4BHW4</accession>
<dbReference type="PRINTS" id="PR00081">
    <property type="entry name" value="GDHRDH"/>
</dbReference>
<dbReference type="RefSeq" id="WP_344240603.1">
    <property type="nucleotide sequence ID" value="NZ_BAAAHH010000009.1"/>
</dbReference>
<dbReference type="PANTHER" id="PTHR42760:SF122">
    <property type="entry name" value="NAD(P)-BINDING PROTEIN"/>
    <property type="match status" value="1"/>
</dbReference>
<dbReference type="CDD" id="cd05233">
    <property type="entry name" value="SDR_c"/>
    <property type="match status" value="1"/>
</dbReference>
<dbReference type="InterPro" id="IPR036291">
    <property type="entry name" value="NAD(P)-bd_dom_sf"/>
</dbReference>
<dbReference type="PANTHER" id="PTHR42760">
    <property type="entry name" value="SHORT-CHAIN DEHYDROGENASES/REDUCTASES FAMILY MEMBER"/>
    <property type="match status" value="1"/>
</dbReference>
<keyword evidence="3" id="KW-1185">Reference proteome</keyword>
<dbReference type="PRINTS" id="PR00080">
    <property type="entry name" value="SDRFAMILY"/>
</dbReference>